<protein>
    <submittedName>
        <fullName evidence="1">Uncharacterized protein</fullName>
    </submittedName>
</protein>
<sequence>MGVGRDPFNRKSIWSSSLRSLRSSVFRMTCGVEMALTGLTNSFFHTTLHGRRGQVNLTLKMKGDMIIENLNLKPMIDAMMRDFLEISLWSFVILLDGKNRERNQVVRSSHVEMDLAGRLSSQLLA</sequence>
<dbReference type="EMBL" id="BKCJ010006937">
    <property type="protein sequence ID" value="GEU74702.1"/>
    <property type="molecule type" value="Genomic_DNA"/>
</dbReference>
<proteinExistence type="predicted"/>
<comment type="caution">
    <text evidence="1">The sequence shown here is derived from an EMBL/GenBank/DDBJ whole genome shotgun (WGS) entry which is preliminary data.</text>
</comment>
<name>A0A6L2MPL0_TANCI</name>
<reference evidence="1" key="1">
    <citation type="journal article" date="2019" name="Sci. Rep.">
        <title>Draft genome of Tanacetum cinerariifolium, the natural source of mosquito coil.</title>
        <authorList>
            <person name="Yamashiro T."/>
            <person name="Shiraishi A."/>
            <person name="Satake H."/>
            <person name="Nakayama K."/>
        </authorList>
    </citation>
    <scope>NUCLEOTIDE SEQUENCE</scope>
</reference>
<dbReference type="AlphaFoldDB" id="A0A6L2MPL0"/>
<organism evidence="1">
    <name type="scientific">Tanacetum cinerariifolium</name>
    <name type="common">Dalmatian daisy</name>
    <name type="synonym">Chrysanthemum cinerariifolium</name>
    <dbReference type="NCBI Taxonomy" id="118510"/>
    <lineage>
        <taxon>Eukaryota</taxon>
        <taxon>Viridiplantae</taxon>
        <taxon>Streptophyta</taxon>
        <taxon>Embryophyta</taxon>
        <taxon>Tracheophyta</taxon>
        <taxon>Spermatophyta</taxon>
        <taxon>Magnoliopsida</taxon>
        <taxon>eudicotyledons</taxon>
        <taxon>Gunneridae</taxon>
        <taxon>Pentapetalae</taxon>
        <taxon>asterids</taxon>
        <taxon>campanulids</taxon>
        <taxon>Asterales</taxon>
        <taxon>Asteraceae</taxon>
        <taxon>Asteroideae</taxon>
        <taxon>Anthemideae</taxon>
        <taxon>Anthemidinae</taxon>
        <taxon>Tanacetum</taxon>
    </lineage>
</organism>
<gene>
    <name evidence="1" type="ORF">Tci_046680</name>
</gene>
<accession>A0A6L2MPL0</accession>
<evidence type="ECO:0000313" key="1">
    <source>
        <dbReference type="EMBL" id="GEU74702.1"/>
    </source>
</evidence>